<dbReference type="EMBL" id="ATBP01000088">
    <property type="protein sequence ID" value="ETR73108.1"/>
    <property type="molecule type" value="Genomic_DNA"/>
</dbReference>
<feature type="transmembrane region" description="Helical" evidence="2">
    <location>
        <begin position="12"/>
        <end position="32"/>
    </location>
</feature>
<proteinExistence type="predicted"/>
<reference evidence="4" key="1">
    <citation type="submission" date="2012-11" db="EMBL/GenBank/DDBJ databases">
        <authorList>
            <person name="Lucero-Rivera Y.E."/>
            <person name="Tovar-Ramirez D."/>
        </authorList>
    </citation>
    <scope>NUCLEOTIDE SEQUENCE [LARGE SCALE GENOMIC DNA]</scope>
    <source>
        <strain evidence="4">Araruama</strain>
    </source>
</reference>
<evidence type="ECO:0000256" key="1">
    <source>
        <dbReference type="SAM" id="Coils"/>
    </source>
</evidence>
<comment type="caution">
    <text evidence="3">The sequence shown here is derived from an EMBL/GenBank/DDBJ whole genome shotgun (WGS) entry which is preliminary data.</text>
</comment>
<evidence type="ECO:0000313" key="3">
    <source>
        <dbReference type="EMBL" id="ETR73108.1"/>
    </source>
</evidence>
<evidence type="ECO:0000313" key="4">
    <source>
        <dbReference type="Proteomes" id="UP000189670"/>
    </source>
</evidence>
<dbReference type="Proteomes" id="UP000189670">
    <property type="component" value="Unassembled WGS sequence"/>
</dbReference>
<dbReference type="AlphaFoldDB" id="A0A1V1PEA0"/>
<organism evidence="3 4">
    <name type="scientific">Candidatus Magnetoglobus multicellularis str. Araruama</name>
    <dbReference type="NCBI Taxonomy" id="890399"/>
    <lineage>
        <taxon>Bacteria</taxon>
        <taxon>Pseudomonadati</taxon>
        <taxon>Thermodesulfobacteriota</taxon>
        <taxon>Desulfobacteria</taxon>
        <taxon>Desulfobacterales</taxon>
        <taxon>Desulfobacteraceae</taxon>
        <taxon>Candidatus Magnetoglobus</taxon>
    </lineage>
</organism>
<accession>A0A1V1PEA0</accession>
<protein>
    <submittedName>
        <fullName evidence="3">Uncharacterized protein</fullName>
    </submittedName>
</protein>
<keyword evidence="2" id="KW-1133">Transmembrane helix</keyword>
<keyword evidence="2" id="KW-0812">Transmembrane</keyword>
<feature type="coiled-coil region" evidence="1">
    <location>
        <begin position="155"/>
        <end position="182"/>
    </location>
</feature>
<keyword evidence="2" id="KW-0472">Membrane</keyword>
<gene>
    <name evidence="3" type="ORF">OMM_01212</name>
</gene>
<evidence type="ECO:0000256" key="2">
    <source>
        <dbReference type="SAM" id="Phobius"/>
    </source>
</evidence>
<name>A0A1V1PEA0_9BACT</name>
<keyword evidence="1" id="KW-0175">Coiled coil</keyword>
<sequence length="371" mass="43717">MVSLFSQIRNQSFKHMLIGTFIVFISSCISTYQLPSPTVSRYFNEGSINQAITIHEQNNLNYIPDSHDQVLYGLDMGMLNHYAGNYRLSNDFLTQAERAIEQNFTRSLSRYLSSFILDDRSLDYCGEDYEDIYLNIFKALNYYNLNQPESAMVEIRRVNEKLILLKDKYNQVERRLNRSQEAKKIKKRMTLPSIQFHNSALSRYLSALFYRYEKDYDSVRIDIEHLYDAFHNQSVVYNYTMPKEIFMQYQCLQSPFPDTCFQSSGNATVRIIAFVGQSPQKKARTYWIISRKNHLVIARNKNGSQQLDLIPWKGIQSGYTFKFSVPYLKRRPHSVHQIECIIDNQRFKLSKLEDISNVAIDTFNRKKRSFI</sequence>